<dbReference type="Pfam" id="PF00034">
    <property type="entry name" value="Cytochrom_C"/>
    <property type="match status" value="1"/>
</dbReference>
<gene>
    <name evidence="7" type="ordered locus">RD1_2302</name>
</gene>
<accession>Q167G1</accession>
<reference evidence="7 8" key="1">
    <citation type="journal article" date="2007" name="J. Bacteriol.">
        <title>The complete genome sequence of Roseobacter denitrificans reveals a mixotrophic rather than photosynthetic metabolism.</title>
        <authorList>
            <person name="Swingley W.D."/>
            <person name="Sadekar S."/>
            <person name="Mastrian S.D."/>
            <person name="Matthies H.J."/>
            <person name="Hao J."/>
            <person name="Ramos H."/>
            <person name="Acharya C.R."/>
            <person name="Conrad A.L."/>
            <person name="Taylor H.L."/>
            <person name="Dejesa L.C."/>
            <person name="Shah M.K."/>
            <person name="O'huallachain M.E."/>
            <person name="Lince M.T."/>
            <person name="Blankenship R.E."/>
            <person name="Beatty J.T."/>
            <person name="Touchman J.W."/>
        </authorList>
    </citation>
    <scope>NUCLEOTIDE SEQUENCE [LARGE SCALE GENOMIC DNA]</scope>
    <source>
        <strain evidence="8">ATCC 33942 / OCh 114</strain>
    </source>
</reference>
<dbReference type="GO" id="GO:0020037">
    <property type="term" value="F:heme binding"/>
    <property type="evidence" value="ECO:0007669"/>
    <property type="project" value="InterPro"/>
</dbReference>
<feature type="domain" description="Cytochrome c" evidence="6">
    <location>
        <begin position="35"/>
        <end position="133"/>
    </location>
</feature>
<dbReference type="PANTHER" id="PTHR35008">
    <property type="entry name" value="BLL4482 PROTEIN-RELATED"/>
    <property type="match status" value="1"/>
</dbReference>
<keyword evidence="1 4" id="KW-0349">Heme</keyword>
<dbReference type="eggNOG" id="COG2010">
    <property type="taxonomic scope" value="Bacteria"/>
</dbReference>
<dbReference type="HOGENOM" id="CLU_127672_2_0_5"/>
<dbReference type="Proteomes" id="UP000007029">
    <property type="component" value="Chromosome"/>
</dbReference>
<dbReference type="Gene3D" id="1.10.760.10">
    <property type="entry name" value="Cytochrome c-like domain"/>
    <property type="match status" value="1"/>
</dbReference>
<evidence type="ECO:0000256" key="2">
    <source>
        <dbReference type="ARBA" id="ARBA00022723"/>
    </source>
</evidence>
<dbReference type="STRING" id="375451.RD1_2302"/>
<dbReference type="InterPro" id="IPR009056">
    <property type="entry name" value="Cyt_c-like_dom"/>
</dbReference>
<dbReference type="GO" id="GO:0009055">
    <property type="term" value="F:electron transfer activity"/>
    <property type="evidence" value="ECO:0007669"/>
    <property type="project" value="InterPro"/>
</dbReference>
<name>Q167G1_ROSDO</name>
<evidence type="ECO:0000256" key="1">
    <source>
        <dbReference type="ARBA" id="ARBA00022617"/>
    </source>
</evidence>
<keyword evidence="3 4" id="KW-0408">Iron</keyword>
<dbReference type="AlphaFoldDB" id="Q167G1"/>
<dbReference type="PANTHER" id="PTHR35008:SF4">
    <property type="entry name" value="BLL4482 PROTEIN"/>
    <property type="match status" value="1"/>
</dbReference>
<dbReference type="RefSeq" id="WP_011568499.1">
    <property type="nucleotide sequence ID" value="NC_008209.1"/>
</dbReference>
<dbReference type="SUPFAM" id="SSF46626">
    <property type="entry name" value="Cytochrome c"/>
    <property type="match status" value="1"/>
</dbReference>
<evidence type="ECO:0000313" key="7">
    <source>
        <dbReference type="EMBL" id="ABG31882.1"/>
    </source>
</evidence>
<dbReference type="OrthoDB" id="9811281at2"/>
<evidence type="ECO:0000256" key="3">
    <source>
        <dbReference type="ARBA" id="ARBA00023004"/>
    </source>
</evidence>
<keyword evidence="2 4" id="KW-0479">Metal-binding</keyword>
<evidence type="ECO:0000259" key="6">
    <source>
        <dbReference type="PROSITE" id="PS51007"/>
    </source>
</evidence>
<keyword evidence="5" id="KW-0732">Signal</keyword>
<dbReference type="GO" id="GO:0046872">
    <property type="term" value="F:metal ion binding"/>
    <property type="evidence" value="ECO:0007669"/>
    <property type="project" value="UniProtKB-KW"/>
</dbReference>
<dbReference type="InterPro" id="IPR036909">
    <property type="entry name" value="Cyt_c-like_dom_sf"/>
</dbReference>
<keyword evidence="8" id="KW-1185">Reference proteome</keyword>
<dbReference type="PROSITE" id="PS51007">
    <property type="entry name" value="CYTC"/>
    <property type="match status" value="1"/>
</dbReference>
<protein>
    <submittedName>
        <fullName evidence="7">Cytochrome c family protein, putative</fullName>
    </submittedName>
</protein>
<feature type="chain" id="PRO_5004184114" evidence="5">
    <location>
        <begin position="24"/>
        <end position="154"/>
    </location>
</feature>
<proteinExistence type="predicted"/>
<dbReference type="KEGG" id="rde:RD1_2302"/>
<evidence type="ECO:0000256" key="5">
    <source>
        <dbReference type="SAM" id="SignalP"/>
    </source>
</evidence>
<evidence type="ECO:0000313" key="8">
    <source>
        <dbReference type="Proteomes" id="UP000007029"/>
    </source>
</evidence>
<organism evidence="7 8">
    <name type="scientific">Roseobacter denitrificans (strain ATCC 33942 / OCh 114)</name>
    <name type="common">Erythrobacter sp. (strain OCh 114)</name>
    <name type="synonym">Roseobacter denitrificans</name>
    <dbReference type="NCBI Taxonomy" id="375451"/>
    <lineage>
        <taxon>Bacteria</taxon>
        <taxon>Pseudomonadati</taxon>
        <taxon>Pseudomonadota</taxon>
        <taxon>Alphaproteobacteria</taxon>
        <taxon>Rhodobacterales</taxon>
        <taxon>Roseobacteraceae</taxon>
        <taxon>Roseobacter</taxon>
    </lineage>
</organism>
<dbReference type="InterPro" id="IPR051459">
    <property type="entry name" value="Cytochrome_c-type_DH"/>
</dbReference>
<dbReference type="EMBL" id="CP000362">
    <property type="protein sequence ID" value="ABG31882.1"/>
    <property type="molecule type" value="Genomic_DNA"/>
</dbReference>
<evidence type="ECO:0000256" key="4">
    <source>
        <dbReference type="PROSITE-ProRule" id="PRU00433"/>
    </source>
</evidence>
<feature type="signal peptide" evidence="5">
    <location>
        <begin position="1"/>
        <end position="23"/>
    </location>
</feature>
<sequence>MTRWLLPAGVAGGLVALTSMALAPGSDLRVTGVTPDLARGEAIYAEACAACHGANLQGEPDWRTPGPDGRLPAPPHDATGHTWHHPDRLLLDITLHCTAAVVGGGYESNMPGFAGDYSEDALKDVLAWIKTQWPEEQRIYQANATARDEQNRAN</sequence>